<name>A0A7G8BCB3_9BACT</name>
<protein>
    <submittedName>
        <fullName evidence="1">Uncharacterized protein</fullName>
    </submittedName>
</protein>
<keyword evidence="2" id="KW-1185">Reference proteome</keyword>
<reference evidence="1 2" key="1">
    <citation type="submission" date="2020-08" db="EMBL/GenBank/DDBJ databases">
        <title>Edaphobacter telluris sp. nov. and Acidobacterium dinghuensis sp. nov., two acidobacteria isolated from forest soil.</title>
        <authorList>
            <person name="Fu J."/>
            <person name="Qiu L."/>
        </authorList>
    </citation>
    <scope>NUCLEOTIDE SEQUENCE [LARGE SCALE GENOMIC DNA]</scope>
    <source>
        <strain evidence="1">4Y35</strain>
    </source>
</reference>
<sequence>MAANRREFLLGAATFAASTSFPSFGLTADNTEVEASAQAVNAASLFLLEFDGCALTSLRFAADAFPTNYIATGQKLGHIQIAWRRPNGPWQKFHSADATSPKDSAGTYHVLDDRGEVLDVAVRLEPQNSILRWTIALSNHSSDPIEIGDIALPLPMHSSFSDKEPPTASVLKHSFISGHGSFLFWMRSNSVGPYLVMTPEPDTSLEYWDHIPPATKGQRPAFRAYIHSVAIGESVQAAGGRWRQPRTSVTLASAGKAGADRTYAFQLAWAPDYAGVRQRLVEAGGIDIEIAPGMTVPANLFTCIAVRSHDPLKSIVAEHPEQTTIDSLGEKDGRTLYRVKFNRLGENMLTVNHGAGGATRLEFFSAEPLETLIHKRAAFIARHQVRDASKWYNGLLAEWNMDSQVQLGPDNYDRIKGWRIYEVTCDDPGLSKPAHLASKNAEFPNQAEIEALDYYIEHFVWGGLQRTTEETDSYGIYGIPDWKQNRDSSDPGNKGKRHIWRPYDYPHIVVMYLSMYRIARDYPGMKMKLDRATYLERAYGTANGMFTIPMRVTGWSAYETGFYNEVVIPQLIEELDLVGKHDEAAQLRTHWEKKVAFFVSGGPNLFGSEYAFDSTGFESTQAIARYALDHPTTPGITPQAAENFAVTQIRANLFCRGVIEKAYYYYGSDYRGGAGDSFTLSYMSPMGGWGVLNHALHDRREPDATIRLGYASFLSSWSLMNTGTNESDFGYWFPGKANDGGTGGGFEPAAYGMTWLGQPHHRGSWYYSCETDLGYCGALRTAATIVADDPVFGRFCFGGEMYAEKTSLHIIPRDGVRRRLHLRTAGQQIDLELTGARFVKEEPIQWSTDQQEFRFALETETTTNGEALLLITGLPEQSYKVICGQETNTFHPDDKKPLRIRIPAGSSKAKVEIVRS</sequence>
<dbReference type="InterPro" id="IPR006311">
    <property type="entry name" value="TAT_signal"/>
</dbReference>
<dbReference type="PROSITE" id="PS51318">
    <property type="entry name" value="TAT"/>
    <property type="match status" value="1"/>
</dbReference>
<organism evidence="1 2">
    <name type="scientific">Alloacidobacterium dinghuense</name>
    <dbReference type="NCBI Taxonomy" id="2763107"/>
    <lineage>
        <taxon>Bacteria</taxon>
        <taxon>Pseudomonadati</taxon>
        <taxon>Acidobacteriota</taxon>
        <taxon>Terriglobia</taxon>
        <taxon>Terriglobales</taxon>
        <taxon>Acidobacteriaceae</taxon>
        <taxon>Alloacidobacterium</taxon>
    </lineage>
</organism>
<dbReference type="EMBL" id="CP060394">
    <property type="protein sequence ID" value="QNI30183.1"/>
    <property type="molecule type" value="Genomic_DNA"/>
</dbReference>
<dbReference type="InterPro" id="IPR043750">
    <property type="entry name" value="DUF5695"/>
</dbReference>
<proteinExistence type="predicted"/>
<dbReference type="KEGG" id="adin:H7849_13365"/>
<gene>
    <name evidence="1" type="ORF">H7849_13365</name>
</gene>
<evidence type="ECO:0000313" key="1">
    <source>
        <dbReference type="EMBL" id="QNI30183.1"/>
    </source>
</evidence>
<dbReference type="Proteomes" id="UP000515312">
    <property type="component" value="Chromosome"/>
</dbReference>
<evidence type="ECO:0000313" key="2">
    <source>
        <dbReference type="Proteomes" id="UP000515312"/>
    </source>
</evidence>
<dbReference type="Pfam" id="PF18951">
    <property type="entry name" value="DUF5695"/>
    <property type="match status" value="2"/>
</dbReference>
<dbReference type="RefSeq" id="WP_186739866.1">
    <property type="nucleotide sequence ID" value="NZ_CP060394.1"/>
</dbReference>
<dbReference type="AlphaFoldDB" id="A0A7G8BCB3"/>
<accession>A0A7G8BCB3</accession>